<evidence type="ECO:0000256" key="4">
    <source>
        <dbReference type="ARBA" id="ARBA00023273"/>
    </source>
</evidence>
<dbReference type="EMBL" id="CAKOFQ010007466">
    <property type="protein sequence ID" value="CAH2001718.1"/>
    <property type="molecule type" value="Genomic_DNA"/>
</dbReference>
<feature type="compositionally biased region" description="Low complexity" evidence="8">
    <location>
        <begin position="34"/>
        <end position="45"/>
    </location>
</feature>
<feature type="coiled-coil region" evidence="7">
    <location>
        <begin position="199"/>
        <end position="226"/>
    </location>
</feature>
<organism evidence="10 11">
    <name type="scientific">Acanthoscelides obtectus</name>
    <name type="common">Bean weevil</name>
    <name type="synonym">Bruchus obtectus</name>
    <dbReference type="NCBI Taxonomy" id="200917"/>
    <lineage>
        <taxon>Eukaryota</taxon>
        <taxon>Metazoa</taxon>
        <taxon>Ecdysozoa</taxon>
        <taxon>Arthropoda</taxon>
        <taxon>Hexapoda</taxon>
        <taxon>Insecta</taxon>
        <taxon>Pterygota</taxon>
        <taxon>Neoptera</taxon>
        <taxon>Endopterygota</taxon>
        <taxon>Coleoptera</taxon>
        <taxon>Polyphaga</taxon>
        <taxon>Cucujiformia</taxon>
        <taxon>Chrysomeloidea</taxon>
        <taxon>Chrysomelidae</taxon>
        <taxon>Bruchinae</taxon>
        <taxon>Bruchini</taxon>
        <taxon>Acanthoscelides</taxon>
    </lineage>
</organism>
<evidence type="ECO:0000256" key="5">
    <source>
        <dbReference type="ARBA" id="ARBA00044506"/>
    </source>
</evidence>
<dbReference type="PANTHER" id="PTHR15654">
    <property type="entry name" value="COILED-COIL DOMAIN-CONTAINING PROTEIN 113-RELATED"/>
    <property type="match status" value="1"/>
</dbReference>
<dbReference type="Pfam" id="PF13870">
    <property type="entry name" value="CCDC113_CCDC96_CC"/>
    <property type="match status" value="1"/>
</dbReference>
<feature type="domain" description="CCDC113/CCDC96 coiled-coil" evidence="9">
    <location>
        <begin position="263"/>
        <end position="427"/>
    </location>
</feature>
<evidence type="ECO:0000313" key="10">
    <source>
        <dbReference type="EMBL" id="CAH2001718.1"/>
    </source>
</evidence>
<comment type="similarity">
    <text evidence="5">Belongs to the CFAP263 family.</text>
</comment>
<sequence>MSSDNAADPDEDSSQPTSENLDTDEVTSVNDPQSGLSSSETSGTLYDPTFSDSTESEKVTISTLRLERVTPFSDLNDIEFLEMMYEEEEKARHLNIENEIFTLFLKENDPFAVAELEHLFLAALTLKSAMSQRSAKSSGSSVLGSSAYIAAGKSRSENASSASILQMMSSRGPKINLSTKTEMVVRAFEDRQAAMAAFKKKAHATRRRLKCELEEFNQREDDITDSMAAFEYNIVAQGVDPLTQRIPAEKFLNYMYAWLKNSMQNIEKMRLRTSSMRLQHSKTKSLLAQRKELSLNVTAVDFDRLEIENKHFQKKIEQKNEHLFQLKKMTAGINLVITQHRKYMQGQTDYFTKIRNDVKKINKRTDEINWEADHVQSELDKAEETYDYFLGLQKSYKVPDVMEYVKLKGELREVQKSIKIWKRKKYIQDLAMDAALREMKHLTGSKRVDKNWLRDPEEVLGYNINTQNSVPDLTTLCLNPEKYDKNS</sequence>
<evidence type="ECO:0000256" key="6">
    <source>
        <dbReference type="ARBA" id="ARBA00044798"/>
    </source>
</evidence>
<evidence type="ECO:0000313" key="11">
    <source>
        <dbReference type="Proteomes" id="UP001152888"/>
    </source>
</evidence>
<dbReference type="Proteomes" id="UP001152888">
    <property type="component" value="Unassembled WGS sequence"/>
</dbReference>
<gene>
    <name evidence="10" type="ORF">ACAOBT_LOCUS26388</name>
</gene>
<feature type="region of interest" description="Disordered" evidence="8">
    <location>
        <begin position="1"/>
        <end position="52"/>
    </location>
</feature>
<evidence type="ECO:0000256" key="2">
    <source>
        <dbReference type="ARBA" id="ARBA00022794"/>
    </source>
</evidence>
<keyword evidence="4" id="KW-0966">Cell projection</keyword>
<name>A0A9P0Q123_ACAOB</name>
<evidence type="ECO:0000259" key="9">
    <source>
        <dbReference type="Pfam" id="PF13870"/>
    </source>
</evidence>
<evidence type="ECO:0000256" key="8">
    <source>
        <dbReference type="SAM" id="MobiDB-lite"/>
    </source>
</evidence>
<comment type="subcellular location">
    <subcellularLocation>
        <location evidence="1">Cell projection</location>
        <location evidence="1">Cilium</location>
    </subcellularLocation>
</comment>
<comment type="caution">
    <text evidence="10">The sequence shown here is derived from an EMBL/GenBank/DDBJ whole genome shotgun (WGS) entry which is preliminary data.</text>
</comment>
<protein>
    <recommendedName>
        <fullName evidence="6">Cilia- and flagella-associated protein 263</fullName>
    </recommendedName>
</protein>
<feature type="compositionally biased region" description="Polar residues" evidence="8">
    <location>
        <begin position="14"/>
        <end position="33"/>
    </location>
</feature>
<keyword evidence="2" id="KW-0970">Cilium biogenesis/degradation</keyword>
<dbReference type="AlphaFoldDB" id="A0A9P0Q123"/>
<dbReference type="GO" id="GO:0005930">
    <property type="term" value="C:axoneme"/>
    <property type="evidence" value="ECO:0007669"/>
    <property type="project" value="TreeGrafter"/>
</dbReference>
<dbReference type="OrthoDB" id="10259713at2759"/>
<evidence type="ECO:0000256" key="1">
    <source>
        <dbReference type="ARBA" id="ARBA00004138"/>
    </source>
</evidence>
<dbReference type="InterPro" id="IPR051885">
    <property type="entry name" value="CC_CF"/>
</dbReference>
<dbReference type="GO" id="GO:0036064">
    <property type="term" value="C:ciliary basal body"/>
    <property type="evidence" value="ECO:0007669"/>
    <property type="project" value="TreeGrafter"/>
</dbReference>
<dbReference type="InterPro" id="IPR025254">
    <property type="entry name" value="CCDC113/CCDC96_CC"/>
</dbReference>
<dbReference type="PANTHER" id="PTHR15654:SF2">
    <property type="entry name" value="COILED-COIL DOMAIN-CONTAINING PROTEIN 113"/>
    <property type="match status" value="1"/>
</dbReference>
<keyword evidence="11" id="KW-1185">Reference proteome</keyword>
<keyword evidence="3 7" id="KW-0175">Coiled coil</keyword>
<reference evidence="10" key="1">
    <citation type="submission" date="2022-03" db="EMBL/GenBank/DDBJ databases">
        <authorList>
            <person name="Sayadi A."/>
        </authorList>
    </citation>
    <scope>NUCLEOTIDE SEQUENCE</scope>
</reference>
<dbReference type="GO" id="GO:0060271">
    <property type="term" value="P:cilium assembly"/>
    <property type="evidence" value="ECO:0007669"/>
    <property type="project" value="TreeGrafter"/>
</dbReference>
<evidence type="ECO:0000256" key="7">
    <source>
        <dbReference type="SAM" id="Coils"/>
    </source>
</evidence>
<accession>A0A9P0Q123</accession>
<evidence type="ECO:0000256" key="3">
    <source>
        <dbReference type="ARBA" id="ARBA00023054"/>
    </source>
</evidence>
<proteinExistence type="inferred from homology"/>